<organism evidence="2 3">
    <name type="scientific">Rotaria sordida</name>
    <dbReference type="NCBI Taxonomy" id="392033"/>
    <lineage>
        <taxon>Eukaryota</taxon>
        <taxon>Metazoa</taxon>
        <taxon>Spiralia</taxon>
        <taxon>Gnathifera</taxon>
        <taxon>Rotifera</taxon>
        <taxon>Eurotatoria</taxon>
        <taxon>Bdelloidea</taxon>
        <taxon>Philodinida</taxon>
        <taxon>Philodinidae</taxon>
        <taxon>Rotaria</taxon>
    </lineage>
</organism>
<feature type="region of interest" description="Disordered" evidence="1">
    <location>
        <begin position="40"/>
        <end position="59"/>
    </location>
</feature>
<proteinExistence type="predicted"/>
<evidence type="ECO:0000313" key="3">
    <source>
        <dbReference type="Proteomes" id="UP000663836"/>
    </source>
</evidence>
<evidence type="ECO:0000313" key="2">
    <source>
        <dbReference type="EMBL" id="CAF4198492.1"/>
    </source>
</evidence>
<name>A0A820BGE5_9BILA</name>
<feature type="compositionally biased region" description="Polar residues" evidence="1">
    <location>
        <begin position="40"/>
        <end position="51"/>
    </location>
</feature>
<dbReference type="Proteomes" id="UP000663836">
    <property type="component" value="Unassembled WGS sequence"/>
</dbReference>
<sequence length="59" mass="6755">ELTNKDKVLTNSQRFCFDRIYPNYDKRFRGQIPAVARTQSGMVPSTTNNETRAIAGGRY</sequence>
<gene>
    <name evidence="2" type="ORF">JBS370_LOCUS36400</name>
</gene>
<feature type="non-terminal residue" evidence="2">
    <location>
        <position position="1"/>
    </location>
</feature>
<reference evidence="2" key="1">
    <citation type="submission" date="2021-02" db="EMBL/GenBank/DDBJ databases">
        <authorList>
            <person name="Nowell W R."/>
        </authorList>
    </citation>
    <scope>NUCLEOTIDE SEQUENCE</scope>
</reference>
<accession>A0A820BGE5</accession>
<dbReference type="EMBL" id="CAJOBD010014280">
    <property type="protein sequence ID" value="CAF4198492.1"/>
    <property type="molecule type" value="Genomic_DNA"/>
</dbReference>
<comment type="caution">
    <text evidence="2">The sequence shown here is derived from an EMBL/GenBank/DDBJ whole genome shotgun (WGS) entry which is preliminary data.</text>
</comment>
<evidence type="ECO:0000256" key="1">
    <source>
        <dbReference type="SAM" id="MobiDB-lite"/>
    </source>
</evidence>
<protein>
    <submittedName>
        <fullName evidence="2">Uncharacterized protein</fullName>
    </submittedName>
</protein>
<dbReference type="AlphaFoldDB" id="A0A820BGE5"/>